<proteinExistence type="predicted"/>
<sequence length="156" mass="16625">MDQTEEADLRDAAPWHLWVVGVLSLMFTGFGAYDYVMSQVGDRAYIGAAVEPFGIDADVAVSYFAGFPLWADFIWAVGVWGAVAGSVLLLARRAWAYPAYLASLAGLVGSNAYTLANPVPGMTDSSLTYATVAVVFAVMVMLALYARAQRDNGVLG</sequence>
<comment type="caution">
    <text evidence="2">The sequence shown here is derived from an EMBL/GenBank/DDBJ whole genome shotgun (WGS) entry which is preliminary data.</text>
</comment>
<dbReference type="OrthoDB" id="5801787at2"/>
<feature type="transmembrane region" description="Helical" evidence="1">
    <location>
        <begin position="73"/>
        <end position="90"/>
    </location>
</feature>
<keyword evidence="1" id="KW-0472">Membrane</keyword>
<organism evidence="2 3">
    <name type="scientific">Alteraurantiacibacter buctensis</name>
    <dbReference type="NCBI Taxonomy" id="1503981"/>
    <lineage>
        <taxon>Bacteria</taxon>
        <taxon>Pseudomonadati</taxon>
        <taxon>Pseudomonadota</taxon>
        <taxon>Alphaproteobacteria</taxon>
        <taxon>Sphingomonadales</taxon>
        <taxon>Erythrobacteraceae</taxon>
        <taxon>Alteraurantiacibacter</taxon>
    </lineage>
</organism>
<protein>
    <submittedName>
        <fullName evidence="2">Uncharacterized protein</fullName>
    </submittedName>
</protein>
<dbReference type="Proteomes" id="UP000466966">
    <property type="component" value="Unassembled WGS sequence"/>
</dbReference>
<keyword evidence="1" id="KW-0812">Transmembrane</keyword>
<reference evidence="2 3" key="1">
    <citation type="submission" date="2019-12" db="EMBL/GenBank/DDBJ databases">
        <title>Genomic-based taxomic classification of the family Erythrobacteraceae.</title>
        <authorList>
            <person name="Xu L."/>
        </authorList>
    </citation>
    <scope>NUCLEOTIDE SEQUENCE [LARGE SCALE GENOMIC DNA]</scope>
    <source>
        <strain evidence="2 3">M0322</strain>
    </source>
</reference>
<gene>
    <name evidence="2" type="ORF">GRI99_14835</name>
</gene>
<dbReference type="RefSeq" id="WP_160772835.1">
    <property type="nucleotide sequence ID" value="NZ_WTYV01000006.1"/>
</dbReference>
<feature type="transmembrane region" description="Helical" evidence="1">
    <location>
        <begin position="97"/>
        <end position="115"/>
    </location>
</feature>
<dbReference type="AlphaFoldDB" id="A0A844YX31"/>
<name>A0A844YX31_9SPHN</name>
<feature type="transmembrane region" description="Helical" evidence="1">
    <location>
        <begin position="15"/>
        <end position="33"/>
    </location>
</feature>
<evidence type="ECO:0000313" key="3">
    <source>
        <dbReference type="Proteomes" id="UP000466966"/>
    </source>
</evidence>
<evidence type="ECO:0000313" key="2">
    <source>
        <dbReference type="EMBL" id="MXO72905.1"/>
    </source>
</evidence>
<keyword evidence="1" id="KW-1133">Transmembrane helix</keyword>
<dbReference type="EMBL" id="WTYV01000006">
    <property type="protein sequence ID" value="MXO72905.1"/>
    <property type="molecule type" value="Genomic_DNA"/>
</dbReference>
<accession>A0A844YX31</accession>
<feature type="transmembrane region" description="Helical" evidence="1">
    <location>
        <begin position="127"/>
        <end position="146"/>
    </location>
</feature>
<evidence type="ECO:0000256" key="1">
    <source>
        <dbReference type="SAM" id="Phobius"/>
    </source>
</evidence>
<keyword evidence="3" id="KW-1185">Reference proteome</keyword>